<sequence>EKSPVTPARRVPSRDAKTRSAASTASMYKEAEAYLAWTDDELSDQISDPEDIISEVEDGSDDDDACQDSDTFDEPIQTRSGRAQKKSSKATTAASKKGKAASVKKAPVAEKGKGRTQKTTATSESGPKATSRKASSSSKVTPPPKVAPPAATTAKRKASNVRFVPLISSPASSSSSSTKAAISGSTSSSQSSRTKSNPKTIVPNEQEDQWTEKYAPTSMSDVAVHPRKIVEVREWLQIYTDPRNKQQDASGGAILVLSGPAGSGKTTVLKMLAQEMGLNVVEWINSVNENNIIQRAGMPGEDSWRSTSIDDEYIPVMRAFQEFFSRAQRFRPLATTRDAPQQSQSTGGSGLSSTGKRNIILIEDLPPISAFSSRKIFQDTISKFANSRNNTTSVLVIIVSDVFTKQSTELLFSNTNESRDPAMTIRTLLPSTVLDRIDSGGKDNPRIKQIKFNPIAPTIMKKALRKLIDAEFKTSSAHAPNAVELDQAIEIHEGDIRAVINSLQFLCYIPQKRRKRYREAEAELEKEQELLHDSENKTTLGQDSSLGIFHAVAKVLYNRRDWSAPRVEFDKDVVKIPPQSWSRQRPPLQFNPEKELIEKLPIEPDLYTLMLHQNYTRHMNTIDECQTAIEYLCIADQFSHSSGGSNVGYTQMIQMQPYMTSLSVRGLLYAPTSQGPSTGGGGQRKHWWPELFAINRTMRANDQMFAEVTADLAGEEAHGLAAGHVTGPGFIPKRVIREEFVPMLHKCVTMNPYLSLFDKLLRPSSKTFVKTAAGNYGRKIGIVKKEFGEGDDGFLEEIVTSLPSDRVGAGPGVVDEIVDDSISSAVGIRGDSRFRQQHYQQHHYQQPKQQQHKPQFNSYTFQITQDEDPIEDFSD</sequence>
<dbReference type="GO" id="GO:0000077">
    <property type="term" value="P:DNA damage checkpoint signaling"/>
    <property type="evidence" value="ECO:0007669"/>
    <property type="project" value="TreeGrafter"/>
</dbReference>
<keyword evidence="7" id="KW-0131">Cell cycle</keyword>
<feature type="region of interest" description="Disordered" evidence="8">
    <location>
        <begin position="47"/>
        <end position="211"/>
    </location>
</feature>
<evidence type="ECO:0000256" key="7">
    <source>
        <dbReference type="ARBA" id="ARBA00023306"/>
    </source>
</evidence>
<evidence type="ECO:0000256" key="6">
    <source>
        <dbReference type="ARBA" id="ARBA00023242"/>
    </source>
</evidence>
<dbReference type="InterPro" id="IPR003593">
    <property type="entry name" value="AAA+_ATPase"/>
</dbReference>
<protein>
    <submittedName>
        <fullName evidence="10">Cell cycle checkpoint protein rad17</fullName>
    </submittedName>
</protein>
<feature type="compositionally biased region" description="Low complexity" evidence="8">
    <location>
        <begin position="128"/>
        <end position="140"/>
    </location>
</feature>
<feature type="region of interest" description="Disordered" evidence="8">
    <location>
        <begin position="1"/>
        <end position="25"/>
    </location>
</feature>
<evidence type="ECO:0000313" key="10">
    <source>
        <dbReference type="EMBL" id="KAG0009951.1"/>
    </source>
</evidence>
<comment type="similarity">
    <text evidence="2">Belongs to the rad17/RAD24 family.</text>
</comment>
<organism evidence="10 11">
    <name type="scientific">Entomortierella chlamydospora</name>
    <dbReference type="NCBI Taxonomy" id="101097"/>
    <lineage>
        <taxon>Eukaryota</taxon>
        <taxon>Fungi</taxon>
        <taxon>Fungi incertae sedis</taxon>
        <taxon>Mucoromycota</taxon>
        <taxon>Mortierellomycotina</taxon>
        <taxon>Mortierellomycetes</taxon>
        <taxon>Mortierellales</taxon>
        <taxon>Mortierellaceae</taxon>
        <taxon>Entomortierella</taxon>
    </lineage>
</organism>
<comment type="caution">
    <text evidence="10">The sequence shown here is derived from an EMBL/GenBank/DDBJ whole genome shotgun (WGS) entry which is preliminary data.</text>
</comment>
<dbReference type="AlphaFoldDB" id="A0A9P6MQE1"/>
<dbReference type="PANTHER" id="PTHR12172:SF0">
    <property type="entry name" value="CELL CYCLE CHECKPOINT PROTEIN RAD17"/>
    <property type="match status" value="1"/>
</dbReference>
<dbReference type="InterPro" id="IPR027417">
    <property type="entry name" value="P-loop_NTPase"/>
</dbReference>
<evidence type="ECO:0000313" key="11">
    <source>
        <dbReference type="Proteomes" id="UP000703661"/>
    </source>
</evidence>
<feature type="domain" description="AAA+ ATPase" evidence="9">
    <location>
        <begin position="251"/>
        <end position="438"/>
    </location>
</feature>
<comment type="subcellular location">
    <subcellularLocation>
        <location evidence="1">Nucleus</location>
    </subcellularLocation>
</comment>
<keyword evidence="3" id="KW-0547">Nucleotide-binding</keyword>
<keyword evidence="11" id="KW-1185">Reference proteome</keyword>
<dbReference type="GO" id="GO:0005524">
    <property type="term" value="F:ATP binding"/>
    <property type="evidence" value="ECO:0007669"/>
    <property type="project" value="UniProtKB-KW"/>
</dbReference>
<feature type="region of interest" description="Disordered" evidence="8">
    <location>
        <begin position="837"/>
        <end position="875"/>
    </location>
</feature>
<dbReference type="GO" id="GO:0006281">
    <property type="term" value="P:DNA repair"/>
    <property type="evidence" value="ECO:0007669"/>
    <property type="project" value="InterPro"/>
</dbReference>
<feature type="compositionally biased region" description="Acidic residues" evidence="8">
    <location>
        <begin position="47"/>
        <end position="73"/>
    </location>
</feature>
<proteinExistence type="inferred from homology"/>
<feature type="compositionally biased region" description="Low complexity" evidence="8">
    <location>
        <begin position="341"/>
        <end position="353"/>
    </location>
</feature>
<feature type="region of interest" description="Disordered" evidence="8">
    <location>
        <begin position="334"/>
        <end position="353"/>
    </location>
</feature>
<dbReference type="GO" id="GO:0003682">
    <property type="term" value="F:chromatin binding"/>
    <property type="evidence" value="ECO:0007669"/>
    <property type="project" value="TreeGrafter"/>
</dbReference>
<dbReference type="EMBL" id="JAAAID010001452">
    <property type="protein sequence ID" value="KAG0009951.1"/>
    <property type="molecule type" value="Genomic_DNA"/>
</dbReference>
<gene>
    <name evidence="10" type="primary">RAD17</name>
    <name evidence="10" type="ORF">BGZ80_001907</name>
</gene>
<feature type="compositionally biased region" description="Low complexity" evidence="8">
    <location>
        <begin position="837"/>
        <end position="855"/>
    </location>
</feature>
<name>A0A9P6MQE1_9FUNG</name>
<dbReference type="GO" id="GO:0003689">
    <property type="term" value="F:DNA clamp loader activity"/>
    <property type="evidence" value="ECO:0007669"/>
    <property type="project" value="TreeGrafter"/>
</dbReference>
<evidence type="ECO:0000256" key="4">
    <source>
        <dbReference type="ARBA" id="ARBA00022763"/>
    </source>
</evidence>
<keyword evidence="5" id="KW-0067">ATP-binding</keyword>
<dbReference type="Gene3D" id="3.40.50.300">
    <property type="entry name" value="P-loop containing nucleotide triphosphate hydrolases"/>
    <property type="match status" value="1"/>
</dbReference>
<evidence type="ECO:0000256" key="3">
    <source>
        <dbReference type="ARBA" id="ARBA00022741"/>
    </source>
</evidence>
<dbReference type="GO" id="GO:0005634">
    <property type="term" value="C:nucleus"/>
    <property type="evidence" value="ECO:0007669"/>
    <property type="project" value="UniProtKB-SubCell"/>
</dbReference>
<dbReference type="GO" id="GO:0033314">
    <property type="term" value="P:mitotic DNA replication checkpoint signaling"/>
    <property type="evidence" value="ECO:0007669"/>
    <property type="project" value="TreeGrafter"/>
</dbReference>
<dbReference type="SUPFAM" id="SSF52540">
    <property type="entry name" value="P-loop containing nucleoside triphosphate hydrolases"/>
    <property type="match status" value="1"/>
</dbReference>
<evidence type="ECO:0000256" key="5">
    <source>
        <dbReference type="ARBA" id="ARBA00022840"/>
    </source>
</evidence>
<feature type="compositionally biased region" description="Low complexity" evidence="8">
    <location>
        <begin position="89"/>
        <end position="106"/>
    </location>
</feature>
<dbReference type="Proteomes" id="UP000703661">
    <property type="component" value="Unassembled WGS sequence"/>
</dbReference>
<evidence type="ECO:0000256" key="1">
    <source>
        <dbReference type="ARBA" id="ARBA00004123"/>
    </source>
</evidence>
<evidence type="ECO:0000256" key="2">
    <source>
        <dbReference type="ARBA" id="ARBA00006168"/>
    </source>
</evidence>
<dbReference type="InterPro" id="IPR004582">
    <property type="entry name" value="Checkpoint_prot_Rad17_Rad24"/>
</dbReference>
<evidence type="ECO:0000256" key="8">
    <source>
        <dbReference type="SAM" id="MobiDB-lite"/>
    </source>
</evidence>
<reference evidence="10" key="1">
    <citation type="journal article" date="2020" name="Fungal Divers.">
        <title>Resolving the Mortierellaceae phylogeny through synthesis of multi-gene phylogenetics and phylogenomics.</title>
        <authorList>
            <person name="Vandepol N."/>
            <person name="Liber J."/>
            <person name="Desiro A."/>
            <person name="Na H."/>
            <person name="Kennedy M."/>
            <person name="Barry K."/>
            <person name="Grigoriev I.V."/>
            <person name="Miller A.N."/>
            <person name="O'Donnell K."/>
            <person name="Stajich J.E."/>
            <person name="Bonito G."/>
        </authorList>
    </citation>
    <scope>NUCLEOTIDE SEQUENCE</scope>
    <source>
        <strain evidence="10">NRRL 2769</strain>
    </source>
</reference>
<keyword evidence="6" id="KW-0539">Nucleus</keyword>
<dbReference type="PANTHER" id="PTHR12172">
    <property type="entry name" value="CELL CYCLE CHECKPOINT PROTEIN RAD17"/>
    <property type="match status" value="1"/>
</dbReference>
<dbReference type="Pfam" id="PF03215">
    <property type="entry name" value="Rad17"/>
    <property type="match status" value="1"/>
</dbReference>
<accession>A0A9P6MQE1</accession>
<feature type="non-terminal residue" evidence="10">
    <location>
        <position position="1"/>
    </location>
</feature>
<feature type="compositionally biased region" description="Acidic residues" evidence="8">
    <location>
        <begin position="865"/>
        <end position="875"/>
    </location>
</feature>
<dbReference type="SMART" id="SM00382">
    <property type="entry name" value="AAA"/>
    <property type="match status" value="1"/>
</dbReference>
<keyword evidence="4" id="KW-0227">DNA damage</keyword>
<feature type="compositionally biased region" description="Low complexity" evidence="8">
    <location>
        <begin position="168"/>
        <end position="195"/>
    </location>
</feature>
<evidence type="ECO:0000259" key="9">
    <source>
        <dbReference type="SMART" id="SM00382"/>
    </source>
</evidence>